<comment type="caution">
    <text evidence="1">The sequence shown here is derived from an EMBL/GenBank/DDBJ whole genome shotgun (WGS) entry which is preliminary data.</text>
</comment>
<name>A0ABS3RUL0_9ACTN</name>
<dbReference type="EMBL" id="JAGEPF010000013">
    <property type="protein sequence ID" value="MBO2460352.1"/>
    <property type="molecule type" value="Genomic_DNA"/>
</dbReference>
<reference evidence="1 2" key="1">
    <citation type="submission" date="2021-03" db="EMBL/GenBank/DDBJ databases">
        <title>Actinomadura violae sp. nov., isolated from lichen in Thailand.</title>
        <authorList>
            <person name="Kanchanasin P."/>
            <person name="Saeng-In P."/>
            <person name="Phongsopitanun W."/>
            <person name="Yuki M."/>
            <person name="Kudo T."/>
            <person name="Ohkuma M."/>
            <person name="Tanasupawat S."/>
        </authorList>
    </citation>
    <scope>NUCLEOTIDE SEQUENCE [LARGE SCALE GENOMIC DNA]</scope>
    <source>
        <strain evidence="1 2">LCR2-06</strain>
    </source>
</reference>
<proteinExistence type="predicted"/>
<dbReference type="Proteomes" id="UP000680206">
    <property type="component" value="Unassembled WGS sequence"/>
</dbReference>
<evidence type="ECO:0000313" key="2">
    <source>
        <dbReference type="Proteomes" id="UP000680206"/>
    </source>
</evidence>
<dbReference type="RefSeq" id="WP_208243744.1">
    <property type="nucleotide sequence ID" value="NZ_JAGEPF010000013.1"/>
</dbReference>
<organism evidence="1 2">
    <name type="scientific">Actinomadura violacea</name>
    <dbReference type="NCBI Taxonomy" id="2819934"/>
    <lineage>
        <taxon>Bacteria</taxon>
        <taxon>Bacillati</taxon>
        <taxon>Actinomycetota</taxon>
        <taxon>Actinomycetes</taxon>
        <taxon>Streptosporangiales</taxon>
        <taxon>Thermomonosporaceae</taxon>
        <taxon>Actinomadura</taxon>
    </lineage>
</organism>
<keyword evidence="2" id="KW-1185">Reference proteome</keyword>
<protein>
    <submittedName>
        <fullName evidence="1">Uncharacterized protein</fullName>
    </submittedName>
</protein>
<accession>A0ABS3RUL0</accession>
<sequence length="371" mass="40071">MDATEPALRWFPLVARARPACAPLDARVAALCALAESAAQAEGQAAASTVHNRAALLASDVGMPDLARELCHRHATLYLRACPLDAKAARRALEPLVNLARLRIREGNGASAFDLLNALHQAVEQHADVLIDDLPVPVSALVRSPDEHQELRRWLWSVHLADGTRALTSTGNWQQALTHLRRHKGIGQRMLDGRQVAVIAHLTAGASQETLRLLTETDAGDPHEEAVTGCLAVLYRRHAGQPLTASTADSVRRWQRLHPTPNLIVFHTRLGLALIDAADCRETSTARSITVALAEQAVAAKDGSAARDVLRHGCHLPTRQPLREVLEASGLGQGSMPRDLQARLRAAVATAESVLVQNRRPAPSPRTLPLS</sequence>
<gene>
    <name evidence="1" type="ORF">J4709_22485</name>
</gene>
<evidence type="ECO:0000313" key="1">
    <source>
        <dbReference type="EMBL" id="MBO2460352.1"/>
    </source>
</evidence>